<feature type="compositionally biased region" description="Low complexity" evidence="1">
    <location>
        <begin position="7"/>
        <end position="30"/>
    </location>
</feature>
<evidence type="ECO:0000256" key="1">
    <source>
        <dbReference type="SAM" id="MobiDB-lite"/>
    </source>
</evidence>
<dbReference type="RefSeq" id="WP_380329319.1">
    <property type="nucleotide sequence ID" value="NZ_JBHYPW010000056.1"/>
</dbReference>
<organism evidence="2 3">
    <name type="scientific">Kitasatospora phosalacinea</name>
    <dbReference type="NCBI Taxonomy" id="2065"/>
    <lineage>
        <taxon>Bacteria</taxon>
        <taxon>Bacillati</taxon>
        <taxon>Actinomycetota</taxon>
        <taxon>Actinomycetes</taxon>
        <taxon>Kitasatosporales</taxon>
        <taxon>Streptomycetaceae</taxon>
        <taxon>Kitasatospora</taxon>
    </lineage>
</organism>
<name>A0ABW6GRX4_9ACTN</name>
<comment type="caution">
    <text evidence="2">The sequence shown here is derived from an EMBL/GenBank/DDBJ whole genome shotgun (WGS) entry which is preliminary data.</text>
</comment>
<feature type="compositionally biased region" description="Basic and acidic residues" evidence="1">
    <location>
        <begin position="34"/>
        <end position="51"/>
    </location>
</feature>
<keyword evidence="3" id="KW-1185">Reference proteome</keyword>
<accession>A0ABW6GRX4</accession>
<feature type="compositionally biased region" description="Polar residues" evidence="1">
    <location>
        <begin position="168"/>
        <end position="177"/>
    </location>
</feature>
<evidence type="ECO:0000313" key="2">
    <source>
        <dbReference type="EMBL" id="MFE1355339.1"/>
    </source>
</evidence>
<evidence type="ECO:0000313" key="3">
    <source>
        <dbReference type="Proteomes" id="UP001599542"/>
    </source>
</evidence>
<feature type="region of interest" description="Disordered" evidence="1">
    <location>
        <begin position="129"/>
        <end position="198"/>
    </location>
</feature>
<dbReference type="Proteomes" id="UP001599542">
    <property type="component" value="Unassembled WGS sequence"/>
</dbReference>
<dbReference type="EMBL" id="JBHYPX010000058">
    <property type="protein sequence ID" value="MFE1355339.1"/>
    <property type="molecule type" value="Genomic_DNA"/>
</dbReference>
<feature type="compositionally biased region" description="Basic and acidic residues" evidence="1">
    <location>
        <begin position="134"/>
        <end position="165"/>
    </location>
</feature>
<feature type="compositionally biased region" description="Basic and acidic residues" evidence="1">
    <location>
        <begin position="71"/>
        <end position="91"/>
    </location>
</feature>
<sequence length="198" mass="21432">MPEEQQTEQAQDVEQQQESGADAQEAAGQEEPFDAERAQAKIRKVNSEAESLRRRLKELEPLAAEAQALRDAQKSAEERAAERAEAAEKRAASAQARAVRAEVKSLAAAGFADPDDAVGALDLADYADADGEIDTDRIKSDLDDLLKRKPHWGRPDEGGPRRPAPDRTQGSSGNGARTPTDPATEFAGFMNRALNRGR</sequence>
<feature type="region of interest" description="Disordered" evidence="1">
    <location>
        <begin position="1"/>
        <end position="51"/>
    </location>
</feature>
<protein>
    <submittedName>
        <fullName evidence="2">Uncharacterized protein</fullName>
    </submittedName>
</protein>
<gene>
    <name evidence="2" type="ORF">ACFW6T_25435</name>
</gene>
<feature type="region of interest" description="Disordered" evidence="1">
    <location>
        <begin position="66"/>
        <end position="97"/>
    </location>
</feature>
<proteinExistence type="predicted"/>
<reference evidence="2 3" key="1">
    <citation type="submission" date="2024-09" db="EMBL/GenBank/DDBJ databases">
        <title>The Natural Products Discovery Center: Release of the First 8490 Sequenced Strains for Exploring Actinobacteria Biosynthetic Diversity.</title>
        <authorList>
            <person name="Kalkreuter E."/>
            <person name="Kautsar S.A."/>
            <person name="Yang D."/>
            <person name="Bader C.D."/>
            <person name="Teijaro C.N."/>
            <person name="Fluegel L."/>
            <person name="Davis C.M."/>
            <person name="Simpson J.R."/>
            <person name="Lauterbach L."/>
            <person name="Steele A.D."/>
            <person name="Gui C."/>
            <person name="Meng S."/>
            <person name="Li G."/>
            <person name="Viehrig K."/>
            <person name="Ye F."/>
            <person name="Su P."/>
            <person name="Kiefer A.F."/>
            <person name="Nichols A."/>
            <person name="Cepeda A.J."/>
            <person name="Yan W."/>
            <person name="Fan B."/>
            <person name="Jiang Y."/>
            <person name="Adhikari A."/>
            <person name="Zheng C.-J."/>
            <person name="Schuster L."/>
            <person name="Cowan T.M."/>
            <person name="Smanski M.J."/>
            <person name="Chevrette M.G."/>
            <person name="De Carvalho L.P.S."/>
            <person name="Shen B."/>
        </authorList>
    </citation>
    <scope>NUCLEOTIDE SEQUENCE [LARGE SCALE GENOMIC DNA]</scope>
    <source>
        <strain evidence="2 3">NPDC058753</strain>
    </source>
</reference>